<evidence type="ECO:0000259" key="4">
    <source>
        <dbReference type="PROSITE" id="PS50056"/>
    </source>
</evidence>
<dbReference type="InterPro" id="IPR016130">
    <property type="entry name" value="Tyr_Pase_AS"/>
</dbReference>
<dbReference type="Gene3D" id="3.90.190.10">
    <property type="entry name" value="Protein tyrosine phosphatase superfamily"/>
    <property type="match status" value="2"/>
</dbReference>
<protein>
    <submittedName>
        <fullName evidence="6">Tyrosine-protein phosphatase domain-containing protein</fullName>
    </submittedName>
</protein>
<evidence type="ECO:0000313" key="6">
    <source>
        <dbReference type="WBParaSite" id="PTRK_0001311700.1"/>
    </source>
</evidence>
<keyword evidence="2" id="KW-0732">Signal</keyword>
<keyword evidence="1" id="KW-0472">Membrane</keyword>
<dbReference type="InterPro" id="IPR056005">
    <property type="entry name" value="DUF7583"/>
</dbReference>
<dbReference type="InterPro" id="IPR000242">
    <property type="entry name" value="PTP_cat"/>
</dbReference>
<feature type="signal peptide" evidence="2">
    <location>
        <begin position="1"/>
        <end position="25"/>
    </location>
</feature>
<feature type="chain" id="PRO_5005892301" evidence="2">
    <location>
        <begin position="26"/>
        <end position="1152"/>
    </location>
</feature>
<dbReference type="InterPro" id="IPR003595">
    <property type="entry name" value="Tyr_Pase_cat"/>
</dbReference>
<sequence length="1152" mass="134313">MKFISSDIIIQIFSTLLILFGKVTAENGLFPSAPTNVESGNLYYTLNHDSSYDVIMIKCPDSQYKYSDKMSVFILHDNYQIPIGFERRIDRIFVWSAVRNTNLNETEMIIICGYYLYEDSNMVLKKSSWNIYVEWNKNIDMINNVHFQLPSEVRDYPENSKCRKPSSELIKISINKDMRLYSFKTFNDADLFVKQFIYFFDKVDVSRTGELAVPCDVVRMYATPPEINIINNEMHKAKNMEKIFVVNSTFHGNRTYQFKLEIKNSPDLKNFYAGETVIINKIKYKNGEIKIINNTKYYSSEIFTVDKFEILEFIYPTITRNGSYEEVKRIIFFGPENRNFVLKHEVYQLIDNDQEVQAHCSMNIFSYGYLVAMKANNITTNVTSFTSEGQTLNGLTKRGDFFIHIIKNESLYKLNCIYQTPDGNVILPKVYSDSNINITIDDRDEKPIVEDKNLQDINGKKYKPLKKTEKSVITKLREKLGDSVFFGLIAGAVIIILLGCFLICFFGLRKIIPKCSEERRRRLMYANIFSFWNNVKMMSLREYSKVITDEKYVSSKVKNIKIIKNLDNEDFNLEGVDYLFNATLIRCYKMLKVPINAHYVSSIPQERNYIISDGPRKDTIGEFFKMLFLEDVAVVVAIFYKDLNNPNAKAEDKTYWPNKTAAVYDDIKVEYVEDTNNDKNINIRMCFKLTYQNKEQKTLIIYHVSDWKEYDMPLTTKFLTELYKSVSECAGKRTVLIHNSQSVGSRAFIFTFFSCIFEKMIENSITENPMEIIKEIRENCFGGNISRIEFAYIITTLIENFFDKGYLIDKDSIKLKFFEDFNAYVHESPIAIKNARADLIELLKFLLVSDQLKVAEVINQCKRVQVYPLDVLETKCQRHLKVMKTNSKNKLRYPRIYCLDYATICISGVPANDVKSFIHANEMIYDMAGGKKRKLIMCQAPLPTTIEDMLDVLYNYKVGIIVILVNQRELNTEPPKWTKYLPYEDQIFNAGNYTVNRVGNKAIDIHNISEMDCRIFFNQDTSQCNHFKVYHYEGWPDKSVPKKTNDVLELLKRVMNDQNSNRYIVIHCSTGIGRTGTFALALLMIDTILSSGWFNPIKSLNFLRKHRHRAVQTDSQFAFAINLVLDFFRNEIMNIDKKLLSDFEELLKIYLD</sequence>
<feature type="domain" description="Tyrosine-protein phosphatase" evidence="3">
    <location>
        <begin position="887"/>
        <end position="1127"/>
    </location>
</feature>
<proteinExistence type="predicted"/>
<feature type="transmembrane region" description="Helical" evidence="1">
    <location>
        <begin position="484"/>
        <end position="512"/>
    </location>
</feature>
<keyword evidence="5" id="KW-1185">Reference proteome</keyword>
<dbReference type="AlphaFoldDB" id="A0A0N4ZWQ1"/>
<evidence type="ECO:0000313" key="5">
    <source>
        <dbReference type="Proteomes" id="UP000038045"/>
    </source>
</evidence>
<dbReference type="InterPro" id="IPR052782">
    <property type="entry name" value="Oocyte-zygote_transition_reg"/>
</dbReference>
<dbReference type="InterPro" id="IPR000387">
    <property type="entry name" value="Tyr_Pase_dom"/>
</dbReference>
<keyword evidence="1" id="KW-0812">Transmembrane</keyword>
<dbReference type="InterPro" id="IPR056006">
    <property type="entry name" value="DUF7584"/>
</dbReference>
<dbReference type="PRINTS" id="PR00700">
    <property type="entry name" value="PRTYPHPHTASE"/>
</dbReference>
<accession>A0A0N4ZWQ1</accession>
<dbReference type="GO" id="GO:0004725">
    <property type="term" value="F:protein tyrosine phosphatase activity"/>
    <property type="evidence" value="ECO:0007669"/>
    <property type="project" value="InterPro"/>
</dbReference>
<dbReference type="WBParaSite" id="PTRK_0001311700.1">
    <property type="protein sequence ID" value="PTRK_0001311700.1"/>
    <property type="gene ID" value="PTRK_0001311700"/>
</dbReference>
<dbReference type="Pfam" id="PF24488">
    <property type="entry name" value="DUF7584"/>
    <property type="match status" value="1"/>
</dbReference>
<name>A0A0N4ZWQ1_PARTI</name>
<dbReference type="Pfam" id="PF00102">
    <property type="entry name" value="Y_phosphatase"/>
    <property type="match status" value="2"/>
</dbReference>
<feature type="domain" description="Tyrosine-protein phosphatase" evidence="3">
    <location>
        <begin position="517"/>
        <end position="800"/>
    </location>
</feature>
<feature type="domain" description="Tyrosine specific protein phosphatases" evidence="4">
    <location>
        <begin position="1045"/>
        <end position="1118"/>
    </location>
</feature>
<dbReference type="PANTHER" id="PTHR46163">
    <property type="entry name" value="TYROSINE-PROTEIN PHOSPHATASE-RELATED"/>
    <property type="match status" value="1"/>
</dbReference>
<evidence type="ECO:0000256" key="1">
    <source>
        <dbReference type="SAM" id="Phobius"/>
    </source>
</evidence>
<dbReference type="InterPro" id="IPR029021">
    <property type="entry name" value="Prot-tyrosine_phosphatase-like"/>
</dbReference>
<dbReference type="PROSITE" id="PS50056">
    <property type="entry name" value="TYR_PHOSPHATASE_2"/>
    <property type="match status" value="1"/>
</dbReference>
<dbReference type="InterPro" id="IPR056007">
    <property type="entry name" value="DUF7585"/>
</dbReference>
<dbReference type="SMART" id="SM00404">
    <property type="entry name" value="PTPc_motif"/>
    <property type="match status" value="1"/>
</dbReference>
<dbReference type="Pfam" id="PF24486">
    <property type="entry name" value="DUF7583"/>
    <property type="match status" value="1"/>
</dbReference>
<dbReference type="Pfam" id="PF24490">
    <property type="entry name" value="DUF7585"/>
    <property type="match status" value="1"/>
</dbReference>
<organism evidence="5 6">
    <name type="scientific">Parastrongyloides trichosuri</name>
    <name type="common">Possum-specific nematode worm</name>
    <dbReference type="NCBI Taxonomy" id="131310"/>
    <lineage>
        <taxon>Eukaryota</taxon>
        <taxon>Metazoa</taxon>
        <taxon>Ecdysozoa</taxon>
        <taxon>Nematoda</taxon>
        <taxon>Chromadorea</taxon>
        <taxon>Rhabditida</taxon>
        <taxon>Tylenchina</taxon>
        <taxon>Panagrolaimomorpha</taxon>
        <taxon>Strongyloidoidea</taxon>
        <taxon>Strongyloididae</taxon>
        <taxon>Parastrongyloides</taxon>
    </lineage>
</organism>
<evidence type="ECO:0000259" key="3">
    <source>
        <dbReference type="PROSITE" id="PS50055"/>
    </source>
</evidence>
<dbReference type="PROSITE" id="PS50055">
    <property type="entry name" value="TYR_PHOSPHATASE_PTP"/>
    <property type="match status" value="2"/>
</dbReference>
<evidence type="ECO:0000256" key="2">
    <source>
        <dbReference type="SAM" id="SignalP"/>
    </source>
</evidence>
<dbReference type="CDD" id="cd00047">
    <property type="entry name" value="PTPc"/>
    <property type="match status" value="1"/>
</dbReference>
<keyword evidence="1" id="KW-1133">Transmembrane helix</keyword>
<dbReference type="STRING" id="131310.A0A0N4ZWQ1"/>
<dbReference type="PROSITE" id="PS00383">
    <property type="entry name" value="TYR_PHOSPHATASE_1"/>
    <property type="match status" value="1"/>
</dbReference>
<dbReference type="SMART" id="SM00194">
    <property type="entry name" value="PTPc"/>
    <property type="match status" value="1"/>
</dbReference>
<dbReference type="SUPFAM" id="SSF52799">
    <property type="entry name" value="(Phosphotyrosine protein) phosphatases II"/>
    <property type="match status" value="2"/>
</dbReference>
<reference evidence="6" key="1">
    <citation type="submission" date="2017-02" db="UniProtKB">
        <authorList>
            <consortium name="WormBaseParasite"/>
        </authorList>
    </citation>
    <scope>IDENTIFICATION</scope>
</reference>
<dbReference type="Proteomes" id="UP000038045">
    <property type="component" value="Unplaced"/>
</dbReference>